<dbReference type="EMBL" id="JAGRRH010000013">
    <property type="protein sequence ID" value="KAG7360159.1"/>
    <property type="molecule type" value="Genomic_DNA"/>
</dbReference>
<evidence type="ECO:0000256" key="2">
    <source>
        <dbReference type="ARBA" id="ARBA00010441"/>
    </source>
</evidence>
<name>A0A9K3LED3_9STRA</name>
<evidence type="ECO:0000256" key="1">
    <source>
        <dbReference type="ARBA" id="ARBA00004370"/>
    </source>
</evidence>
<dbReference type="PANTHER" id="PTHR10414:SF37">
    <property type="entry name" value="BB IN A BOXCAR, ISOFORM C"/>
    <property type="match status" value="1"/>
</dbReference>
<feature type="transmembrane region" description="Helical" evidence="5">
    <location>
        <begin position="247"/>
        <end position="265"/>
    </location>
</feature>
<dbReference type="GO" id="GO:0008654">
    <property type="term" value="P:phospholipid biosynthetic process"/>
    <property type="evidence" value="ECO:0007669"/>
    <property type="project" value="InterPro"/>
</dbReference>
<dbReference type="InterPro" id="IPR048254">
    <property type="entry name" value="CDP_ALCOHOL_P_TRANSF_CS"/>
</dbReference>
<feature type="transmembrane region" description="Helical" evidence="5">
    <location>
        <begin position="277"/>
        <end position="297"/>
    </location>
</feature>
<dbReference type="PROSITE" id="PS00379">
    <property type="entry name" value="CDP_ALCOHOL_P_TRANSF"/>
    <property type="match status" value="1"/>
</dbReference>
<reference evidence="6" key="1">
    <citation type="journal article" date="2021" name="Sci. Rep.">
        <title>Diploid genomic architecture of Nitzschia inconspicua, an elite biomass production diatom.</title>
        <authorList>
            <person name="Oliver A."/>
            <person name="Podell S."/>
            <person name="Pinowska A."/>
            <person name="Traller J.C."/>
            <person name="Smith S.R."/>
            <person name="McClure R."/>
            <person name="Beliaev A."/>
            <person name="Bohutskyi P."/>
            <person name="Hill E.A."/>
            <person name="Rabines A."/>
            <person name="Zheng H."/>
            <person name="Allen L.Z."/>
            <person name="Kuo A."/>
            <person name="Grigoriev I.V."/>
            <person name="Allen A.E."/>
            <person name="Hazlebeck D."/>
            <person name="Allen E.E."/>
        </authorList>
    </citation>
    <scope>NUCLEOTIDE SEQUENCE</scope>
    <source>
        <strain evidence="6">Hildebrandi</strain>
    </source>
</reference>
<dbReference type="InterPro" id="IPR000462">
    <property type="entry name" value="CDP-OH_P_trans"/>
</dbReference>
<comment type="similarity">
    <text evidence="2 4">Belongs to the CDP-alcohol phosphatidyltransferase class-I family.</text>
</comment>
<dbReference type="Pfam" id="PF01066">
    <property type="entry name" value="CDP-OH_P_transf"/>
    <property type="match status" value="1"/>
</dbReference>
<evidence type="ECO:0000313" key="6">
    <source>
        <dbReference type="EMBL" id="KAG7360159.1"/>
    </source>
</evidence>
<feature type="transmembrane region" description="Helical" evidence="5">
    <location>
        <begin position="115"/>
        <end position="133"/>
    </location>
</feature>
<keyword evidence="4" id="KW-0808">Transferase</keyword>
<reference evidence="6" key="2">
    <citation type="submission" date="2021-04" db="EMBL/GenBank/DDBJ databases">
        <authorList>
            <person name="Podell S."/>
        </authorList>
    </citation>
    <scope>NUCLEOTIDE SEQUENCE</scope>
    <source>
        <strain evidence="6">Hildebrandi</strain>
    </source>
</reference>
<keyword evidence="5" id="KW-1133">Transmembrane helix</keyword>
<protein>
    <submittedName>
        <fullName evidence="6">CDP-alcohol phosphatidyltransferase</fullName>
    </submittedName>
</protein>
<dbReference type="Proteomes" id="UP000693970">
    <property type="component" value="Unassembled WGS sequence"/>
</dbReference>
<feature type="transmembrane region" description="Helical" evidence="5">
    <location>
        <begin position="75"/>
        <end position="95"/>
    </location>
</feature>
<dbReference type="PANTHER" id="PTHR10414">
    <property type="entry name" value="ETHANOLAMINEPHOSPHOTRANSFERASE"/>
    <property type="match status" value="1"/>
</dbReference>
<feature type="transmembrane region" description="Helical" evidence="5">
    <location>
        <begin position="304"/>
        <end position="324"/>
    </location>
</feature>
<evidence type="ECO:0000256" key="3">
    <source>
        <dbReference type="ARBA" id="ARBA00023136"/>
    </source>
</evidence>
<sequence length="402" mass="45041">MTSRTTSSPKDQHKMHVWLIEPTASKNSATTTMDGVLTPDGCEQIAQHKYKAGSYTSLDTFLNPGWTQLTEFLPLWLAPNLVTTIGGCFCLISYVLSVHFLNHQDDNDDSSDNPIPRWLYFWNAFALCAYYTLDCMDGKQARRTNSSSPLGQLFDHGVDALGNPTDCIFSSAVGRVLHGQFAACHRNVGVTEVTYGMALWSLVTGLFGREIYEQRVVTLSDANDSNSVQSLLLWWTGGLHELQVRHVAAIMWVFLIIGLTTLSYIRVYEHVGGDIKVFFSAVSKLALGPWLLSYVGVVINQQSTLALGLAFCLITIKIIVFSMARMAFASLQMAIFPFLTASLWLRYAQHDWLTSGMKQQLEWALDVFYLAAISLWANRAISQLCEKLHIKLFRIDVKKKDS</sequence>
<dbReference type="InterPro" id="IPR014472">
    <property type="entry name" value="CHOPT"/>
</dbReference>
<comment type="caution">
    <text evidence="6">The sequence shown here is derived from an EMBL/GenBank/DDBJ whole genome shotgun (WGS) entry which is preliminary data.</text>
</comment>
<organism evidence="6 7">
    <name type="scientific">Nitzschia inconspicua</name>
    <dbReference type="NCBI Taxonomy" id="303405"/>
    <lineage>
        <taxon>Eukaryota</taxon>
        <taxon>Sar</taxon>
        <taxon>Stramenopiles</taxon>
        <taxon>Ochrophyta</taxon>
        <taxon>Bacillariophyta</taxon>
        <taxon>Bacillariophyceae</taxon>
        <taxon>Bacillariophycidae</taxon>
        <taxon>Bacillariales</taxon>
        <taxon>Bacillariaceae</taxon>
        <taxon>Nitzschia</taxon>
    </lineage>
</organism>
<accession>A0A9K3LED3</accession>
<dbReference type="OrthoDB" id="196717at2759"/>
<evidence type="ECO:0000256" key="5">
    <source>
        <dbReference type="SAM" id="Phobius"/>
    </source>
</evidence>
<keyword evidence="3 5" id="KW-0472">Membrane</keyword>
<keyword evidence="5" id="KW-0812">Transmembrane</keyword>
<dbReference type="GO" id="GO:0016020">
    <property type="term" value="C:membrane"/>
    <property type="evidence" value="ECO:0007669"/>
    <property type="project" value="UniProtKB-SubCell"/>
</dbReference>
<evidence type="ECO:0000313" key="7">
    <source>
        <dbReference type="Proteomes" id="UP000693970"/>
    </source>
</evidence>
<comment type="subcellular location">
    <subcellularLocation>
        <location evidence="1">Membrane</location>
    </subcellularLocation>
</comment>
<dbReference type="GO" id="GO:0016780">
    <property type="term" value="F:phosphotransferase activity, for other substituted phosphate groups"/>
    <property type="evidence" value="ECO:0007669"/>
    <property type="project" value="InterPro"/>
</dbReference>
<evidence type="ECO:0000256" key="4">
    <source>
        <dbReference type="RuleBase" id="RU003750"/>
    </source>
</evidence>
<dbReference type="AlphaFoldDB" id="A0A9K3LED3"/>
<gene>
    <name evidence="6" type="ORF">IV203_035258</name>
</gene>
<keyword evidence="7" id="KW-1185">Reference proteome</keyword>
<proteinExistence type="inferred from homology"/>
<dbReference type="PIRSF" id="PIRSF015665">
    <property type="entry name" value="CHOPT"/>
    <property type="match status" value="1"/>
</dbReference>